<evidence type="ECO:0000313" key="9">
    <source>
        <dbReference type="EnsemblMetazoa" id="CLYHEMP016103.1"/>
    </source>
</evidence>
<dbReference type="AlphaFoldDB" id="A0A7M5X1A8"/>
<dbReference type="InterPro" id="IPR006916">
    <property type="entry name" value="POPDC1-3"/>
</dbReference>
<dbReference type="OrthoDB" id="425611at2759"/>
<dbReference type="Pfam" id="PF04831">
    <property type="entry name" value="POPDC1-3"/>
    <property type="match status" value="1"/>
</dbReference>
<evidence type="ECO:0000256" key="3">
    <source>
        <dbReference type="ARBA" id="ARBA00022692"/>
    </source>
</evidence>
<dbReference type="GeneID" id="136818923"/>
<proteinExistence type="inferred from homology"/>
<sequence length="291" mass="33029">MGCEWSAANHTYFQIANLFLAFTYFVPNTLSGLLLLRFFLGTAGFFFILWAGIILCSPDTLAWNLVFLAFNYGHAGWMLYKRRKIHFVEEHEVLYGAMFEQLGVPRWQYKCVADSSEVMELERDHVYAHEDETDGEHITILTNGSLRVMKAGNIMHRLKPYEFLDSPEWIASTTGNMAAPVTFQVTLISDGCTVITWKRRDLLRALRSEPHLKNIFDSLIGQDVAKKLFKSQTNPSTGFNSSNQSLNATSPKGYGSTKNSTNQFDVYAYNSETESLIAKDEKSSLLEIKTK</sequence>
<dbReference type="EnsemblMetazoa" id="CLYHEMT016103.1">
    <property type="protein sequence ID" value="CLYHEMP016103.1"/>
    <property type="gene ID" value="CLYHEMG016103"/>
</dbReference>
<feature type="transmembrane region" description="Helical" evidence="7">
    <location>
        <begin position="34"/>
        <end position="55"/>
    </location>
</feature>
<keyword evidence="3 7" id="KW-0812">Transmembrane</keyword>
<dbReference type="RefSeq" id="XP_066931266.1">
    <property type="nucleotide sequence ID" value="XM_067075165.1"/>
</dbReference>
<evidence type="ECO:0000256" key="6">
    <source>
        <dbReference type="SAM" id="MobiDB-lite"/>
    </source>
</evidence>
<evidence type="ECO:0000256" key="2">
    <source>
        <dbReference type="ARBA" id="ARBA00007146"/>
    </source>
</evidence>
<dbReference type="SUPFAM" id="SSF51206">
    <property type="entry name" value="cAMP-binding domain-like"/>
    <property type="match status" value="1"/>
</dbReference>
<evidence type="ECO:0000256" key="5">
    <source>
        <dbReference type="ARBA" id="ARBA00023136"/>
    </source>
</evidence>
<protein>
    <recommendedName>
        <fullName evidence="8">POPDC1-3 domain-containing protein</fullName>
    </recommendedName>
</protein>
<dbReference type="PANTHER" id="PTHR12101:SF1">
    <property type="entry name" value="BVES"/>
    <property type="match status" value="1"/>
</dbReference>
<dbReference type="GO" id="GO:0042383">
    <property type="term" value="C:sarcolemma"/>
    <property type="evidence" value="ECO:0007669"/>
    <property type="project" value="TreeGrafter"/>
</dbReference>
<dbReference type="GO" id="GO:0051146">
    <property type="term" value="P:striated muscle cell differentiation"/>
    <property type="evidence" value="ECO:0007669"/>
    <property type="project" value="TreeGrafter"/>
</dbReference>
<dbReference type="GO" id="GO:0030552">
    <property type="term" value="F:cAMP binding"/>
    <property type="evidence" value="ECO:0007669"/>
    <property type="project" value="TreeGrafter"/>
</dbReference>
<feature type="domain" description="POPDC1-3" evidence="8">
    <location>
        <begin position="9"/>
        <end position="230"/>
    </location>
</feature>
<feature type="region of interest" description="Disordered" evidence="6">
    <location>
        <begin position="232"/>
        <end position="261"/>
    </location>
</feature>
<dbReference type="Proteomes" id="UP000594262">
    <property type="component" value="Unplaced"/>
</dbReference>
<keyword evidence="4 7" id="KW-1133">Transmembrane helix</keyword>
<organism evidence="9 10">
    <name type="scientific">Clytia hemisphaerica</name>
    <dbReference type="NCBI Taxonomy" id="252671"/>
    <lineage>
        <taxon>Eukaryota</taxon>
        <taxon>Metazoa</taxon>
        <taxon>Cnidaria</taxon>
        <taxon>Hydrozoa</taxon>
        <taxon>Hydroidolina</taxon>
        <taxon>Leptothecata</taxon>
        <taxon>Obeliida</taxon>
        <taxon>Clytiidae</taxon>
        <taxon>Clytia</taxon>
    </lineage>
</organism>
<comment type="subcellular location">
    <subcellularLocation>
        <location evidence="1">Membrane</location>
        <topology evidence="1">Multi-pass membrane protein</topology>
    </subcellularLocation>
</comment>
<dbReference type="Gene3D" id="2.60.120.10">
    <property type="entry name" value="Jelly Rolls"/>
    <property type="match status" value="1"/>
</dbReference>
<evidence type="ECO:0000256" key="7">
    <source>
        <dbReference type="SAM" id="Phobius"/>
    </source>
</evidence>
<evidence type="ECO:0000256" key="1">
    <source>
        <dbReference type="ARBA" id="ARBA00004141"/>
    </source>
</evidence>
<name>A0A7M5X1A8_9CNID</name>
<dbReference type="InterPro" id="IPR055272">
    <property type="entry name" value="POPDC1-3_dom"/>
</dbReference>
<feature type="transmembrane region" description="Helical" evidence="7">
    <location>
        <begin position="61"/>
        <end position="80"/>
    </location>
</feature>
<feature type="transmembrane region" description="Helical" evidence="7">
    <location>
        <begin position="12"/>
        <end position="27"/>
    </location>
</feature>
<accession>A0A7M5X1A8</accession>
<dbReference type="InterPro" id="IPR018490">
    <property type="entry name" value="cNMP-bd_dom_sf"/>
</dbReference>
<evidence type="ECO:0000256" key="4">
    <source>
        <dbReference type="ARBA" id="ARBA00022989"/>
    </source>
</evidence>
<keyword evidence="10" id="KW-1185">Reference proteome</keyword>
<evidence type="ECO:0000313" key="10">
    <source>
        <dbReference type="Proteomes" id="UP000594262"/>
    </source>
</evidence>
<dbReference type="InterPro" id="IPR014710">
    <property type="entry name" value="RmlC-like_jellyroll"/>
</dbReference>
<dbReference type="PANTHER" id="PTHR12101">
    <property type="entry name" value="POPEYE DOMAIN CONTAINING PROTEIN"/>
    <property type="match status" value="1"/>
</dbReference>
<evidence type="ECO:0000259" key="8">
    <source>
        <dbReference type="Pfam" id="PF04831"/>
    </source>
</evidence>
<comment type="similarity">
    <text evidence="2">Belongs to the popeye family.</text>
</comment>
<reference evidence="9" key="1">
    <citation type="submission" date="2021-01" db="UniProtKB">
        <authorList>
            <consortium name="EnsemblMetazoa"/>
        </authorList>
    </citation>
    <scope>IDENTIFICATION</scope>
</reference>
<keyword evidence="5 7" id="KW-0472">Membrane</keyword>
<dbReference type="GO" id="GO:0042391">
    <property type="term" value="P:regulation of membrane potential"/>
    <property type="evidence" value="ECO:0007669"/>
    <property type="project" value="TreeGrafter"/>
</dbReference>